<evidence type="ECO:0000313" key="4">
    <source>
        <dbReference type="EMBL" id="CAF3708214.1"/>
    </source>
</evidence>
<dbReference type="Proteomes" id="UP000682733">
    <property type="component" value="Unassembled WGS sequence"/>
</dbReference>
<dbReference type="Proteomes" id="UP000663829">
    <property type="component" value="Unassembled WGS sequence"/>
</dbReference>
<evidence type="ECO:0000313" key="2">
    <source>
        <dbReference type="EMBL" id="CAF0931744.1"/>
    </source>
</evidence>
<dbReference type="Proteomes" id="UP000677228">
    <property type="component" value="Unassembled WGS sequence"/>
</dbReference>
<evidence type="ECO:0000313" key="5">
    <source>
        <dbReference type="EMBL" id="CAF3725910.1"/>
    </source>
</evidence>
<comment type="caution">
    <text evidence="3">The sequence shown here is derived from an EMBL/GenBank/DDBJ whole genome shotgun (WGS) entry which is preliminary data.</text>
</comment>
<dbReference type="EMBL" id="CAJNOQ010002296">
    <property type="protein sequence ID" value="CAF0950226.1"/>
    <property type="molecule type" value="Genomic_DNA"/>
</dbReference>
<keyword evidence="6" id="KW-1185">Reference proteome</keyword>
<evidence type="ECO:0000313" key="3">
    <source>
        <dbReference type="EMBL" id="CAF0950226.1"/>
    </source>
</evidence>
<evidence type="ECO:0000313" key="6">
    <source>
        <dbReference type="Proteomes" id="UP000663829"/>
    </source>
</evidence>
<dbReference type="CDD" id="cd00034">
    <property type="entry name" value="CSD"/>
    <property type="match status" value="1"/>
</dbReference>
<sequence>MANLNCPRLITGYEKRLVQQYDTPDSTTDHHLHFSDEDESSDESDGKQEIVGKAYNDNELFLAVRQNSRVNFMPANRVHKKYPQATIKYYTKLLNDNHLL</sequence>
<proteinExistence type="predicted"/>
<dbReference type="EMBL" id="CAJNOK010004270">
    <property type="protein sequence ID" value="CAF0931744.1"/>
    <property type="molecule type" value="Genomic_DNA"/>
</dbReference>
<reference evidence="3" key="1">
    <citation type="submission" date="2021-02" db="EMBL/GenBank/DDBJ databases">
        <authorList>
            <person name="Nowell W R."/>
        </authorList>
    </citation>
    <scope>NUCLEOTIDE SEQUENCE</scope>
</reference>
<dbReference type="EMBL" id="CAJOBC010002295">
    <property type="protein sequence ID" value="CAF3725910.1"/>
    <property type="molecule type" value="Genomic_DNA"/>
</dbReference>
<accession>A0A814D339</accession>
<dbReference type="Proteomes" id="UP000681722">
    <property type="component" value="Unassembled WGS sequence"/>
</dbReference>
<gene>
    <name evidence="3" type="ORF">GPM918_LOCUS11198</name>
    <name evidence="2" type="ORF">OVA965_LOCUS11186</name>
    <name evidence="5" type="ORF">SRO942_LOCUS11197</name>
    <name evidence="4" type="ORF">TMI583_LOCUS11182</name>
</gene>
<organism evidence="3 6">
    <name type="scientific">Didymodactylos carnosus</name>
    <dbReference type="NCBI Taxonomy" id="1234261"/>
    <lineage>
        <taxon>Eukaryota</taxon>
        <taxon>Metazoa</taxon>
        <taxon>Spiralia</taxon>
        <taxon>Gnathifera</taxon>
        <taxon>Rotifera</taxon>
        <taxon>Eurotatoria</taxon>
        <taxon>Bdelloidea</taxon>
        <taxon>Philodinida</taxon>
        <taxon>Philodinidae</taxon>
        <taxon>Didymodactylos</taxon>
    </lineage>
</organism>
<dbReference type="EMBL" id="CAJOBA010004272">
    <property type="protein sequence ID" value="CAF3708214.1"/>
    <property type="molecule type" value="Genomic_DNA"/>
</dbReference>
<name>A0A814D339_9BILA</name>
<dbReference type="AlphaFoldDB" id="A0A814D339"/>
<evidence type="ECO:0000256" key="1">
    <source>
        <dbReference type="SAM" id="MobiDB-lite"/>
    </source>
</evidence>
<protein>
    <submittedName>
        <fullName evidence="3">Uncharacterized protein</fullName>
    </submittedName>
</protein>
<feature type="region of interest" description="Disordered" evidence="1">
    <location>
        <begin position="21"/>
        <end position="47"/>
    </location>
</feature>